<dbReference type="Gene3D" id="1.20.5.1930">
    <property type="match status" value="1"/>
</dbReference>
<dbReference type="GO" id="GO:0000155">
    <property type="term" value="F:phosphorelay sensor kinase activity"/>
    <property type="evidence" value="ECO:0007669"/>
    <property type="project" value="InterPro"/>
</dbReference>
<organism evidence="10 11">
    <name type="scientific">Shewanella piezotolerans (strain WP3 / JCM 13877)</name>
    <dbReference type="NCBI Taxonomy" id="225849"/>
    <lineage>
        <taxon>Bacteria</taxon>
        <taxon>Pseudomonadati</taxon>
        <taxon>Pseudomonadota</taxon>
        <taxon>Gammaproteobacteria</taxon>
        <taxon>Alteromonadales</taxon>
        <taxon>Shewanellaceae</taxon>
        <taxon>Shewanella</taxon>
    </lineage>
</organism>
<keyword evidence="8" id="KW-0902">Two-component regulatory system</keyword>
<dbReference type="Pfam" id="PF01590">
    <property type="entry name" value="GAF"/>
    <property type="match status" value="1"/>
</dbReference>
<evidence type="ECO:0000256" key="5">
    <source>
        <dbReference type="ARBA" id="ARBA00022741"/>
    </source>
</evidence>
<dbReference type="EC" id="2.7.13.3" evidence="2"/>
<dbReference type="CDD" id="cd16917">
    <property type="entry name" value="HATPase_UhpB-NarQ-NarX-like"/>
    <property type="match status" value="1"/>
</dbReference>
<evidence type="ECO:0000313" key="10">
    <source>
        <dbReference type="EMBL" id="ACJ29159.1"/>
    </source>
</evidence>
<keyword evidence="5" id="KW-0547">Nucleotide-binding</keyword>
<dbReference type="OrthoDB" id="9797605at2"/>
<dbReference type="InterPro" id="IPR036890">
    <property type="entry name" value="HATPase_C_sf"/>
</dbReference>
<evidence type="ECO:0000256" key="3">
    <source>
        <dbReference type="ARBA" id="ARBA00022553"/>
    </source>
</evidence>
<dbReference type="SUPFAM" id="SSF55874">
    <property type="entry name" value="ATPase domain of HSP90 chaperone/DNA topoisomerase II/histidine kinase"/>
    <property type="match status" value="1"/>
</dbReference>
<reference evidence="10 11" key="1">
    <citation type="journal article" date="2008" name="PLoS ONE">
        <title>Environmental adaptation: genomic analysis of the piezotolerant and psychrotolerant deep-sea iron reducing bacterium Shewanella piezotolerans WP3.</title>
        <authorList>
            <person name="Wang F."/>
            <person name="Wang J."/>
            <person name="Jian H."/>
            <person name="Zhang B."/>
            <person name="Li S."/>
            <person name="Wang F."/>
            <person name="Zeng X."/>
            <person name="Gao L."/>
            <person name="Bartlett D.H."/>
            <person name="Yu J."/>
            <person name="Hu S."/>
            <person name="Xiao X."/>
        </authorList>
    </citation>
    <scope>NUCLEOTIDE SEQUENCE [LARGE SCALE GENOMIC DNA]</scope>
    <source>
        <strain evidence="11">WP3 / JCM 13877</strain>
    </source>
</reference>
<evidence type="ECO:0000256" key="7">
    <source>
        <dbReference type="ARBA" id="ARBA00022840"/>
    </source>
</evidence>
<keyword evidence="7" id="KW-0067">ATP-binding</keyword>
<dbReference type="InterPro" id="IPR050482">
    <property type="entry name" value="Sensor_HK_TwoCompSys"/>
</dbReference>
<dbReference type="RefSeq" id="WP_020912519.1">
    <property type="nucleotide sequence ID" value="NC_011566.1"/>
</dbReference>
<dbReference type="STRING" id="225849.swp_2416"/>
<evidence type="ECO:0000259" key="9">
    <source>
        <dbReference type="PROSITE" id="PS50109"/>
    </source>
</evidence>
<dbReference type="PANTHER" id="PTHR24421:SF10">
    <property type="entry name" value="NITRATE_NITRITE SENSOR PROTEIN NARQ"/>
    <property type="match status" value="1"/>
</dbReference>
<dbReference type="PROSITE" id="PS50109">
    <property type="entry name" value="HIS_KIN"/>
    <property type="match status" value="1"/>
</dbReference>
<accession>B8CMA2</accession>
<dbReference type="GO" id="GO:0046983">
    <property type="term" value="F:protein dimerization activity"/>
    <property type="evidence" value="ECO:0007669"/>
    <property type="project" value="InterPro"/>
</dbReference>
<dbReference type="Proteomes" id="UP000000753">
    <property type="component" value="Chromosome"/>
</dbReference>
<evidence type="ECO:0000256" key="1">
    <source>
        <dbReference type="ARBA" id="ARBA00000085"/>
    </source>
</evidence>
<name>B8CMA2_SHEPW</name>
<dbReference type="Pfam" id="PF07730">
    <property type="entry name" value="HisKA_3"/>
    <property type="match status" value="1"/>
</dbReference>
<dbReference type="EMBL" id="CP000472">
    <property type="protein sequence ID" value="ACJ29159.1"/>
    <property type="molecule type" value="Genomic_DNA"/>
</dbReference>
<dbReference type="InterPro" id="IPR003018">
    <property type="entry name" value="GAF"/>
</dbReference>
<dbReference type="eggNOG" id="COG4585">
    <property type="taxonomic scope" value="Bacteria"/>
</dbReference>
<evidence type="ECO:0000256" key="8">
    <source>
        <dbReference type="ARBA" id="ARBA00023012"/>
    </source>
</evidence>
<dbReference type="AlphaFoldDB" id="B8CMA2"/>
<dbReference type="SUPFAM" id="SSF55781">
    <property type="entry name" value="GAF domain-like"/>
    <property type="match status" value="1"/>
</dbReference>
<dbReference type="InterPro" id="IPR011712">
    <property type="entry name" value="Sig_transdc_His_kin_sub3_dim/P"/>
</dbReference>
<dbReference type="InterPro" id="IPR029016">
    <property type="entry name" value="GAF-like_dom_sf"/>
</dbReference>
<protein>
    <recommendedName>
        <fullName evidence="2">histidine kinase</fullName>
        <ecNumber evidence="2">2.7.13.3</ecNumber>
    </recommendedName>
</protein>
<dbReference type="InterPro" id="IPR005467">
    <property type="entry name" value="His_kinase_dom"/>
</dbReference>
<dbReference type="Gene3D" id="3.30.450.40">
    <property type="match status" value="1"/>
</dbReference>
<keyword evidence="4" id="KW-0808">Transferase</keyword>
<comment type="catalytic activity">
    <reaction evidence="1">
        <text>ATP + protein L-histidine = ADP + protein N-phospho-L-histidine.</text>
        <dbReference type="EC" id="2.7.13.3"/>
    </reaction>
</comment>
<evidence type="ECO:0000256" key="4">
    <source>
        <dbReference type="ARBA" id="ARBA00022679"/>
    </source>
</evidence>
<dbReference type="KEGG" id="swp:swp_2416"/>
<gene>
    <name evidence="10" type="ordered locus">swp_2416</name>
</gene>
<evidence type="ECO:0000313" key="11">
    <source>
        <dbReference type="Proteomes" id="UP000000753"/>
    </source>
</evidence>
<evidence type="ECO:0000256" key="6">
    <source>
        <dbReference type="ARBA" id="ARBA00022777"/>
    </source>
</evidence>
<dbReference type="InterPro" id="IPR003594">
    <property type="entry name" value="HATPase_dom"/>
</dbReference>
<evidence type="ECO:0000256" key="2">
    <source>
        <dbReference type="ARBA" id="ARBA00012438"/>
    </source>
</evidence>
<dbReference type="Gene3D" id="3.30.565.10">
    <property type="entry name" value="Histidine kinase-like ATPase, C-terminal domain"/>
    <property type="match status" value="1"/>
</dbReference>
<keyword evidence="6" id="KW-0418">Kinase</keyword>
<dbReference type="GO" id="GO:0016020">
    <property type="term" value="C:membrane"/>
    <property type="evidence" value="ECO:0007669"/>
    <property type="project" value="InterPro"/>
</dbReference>
<dbReference type="PANTHER" id="PTHR24421">
    <property type="entry name" value="NITRATE/NITRITE SENSOR PROTEIN NARX-RELATED"/>
    <property type="match status" value="1"/>
</dbReference>
<dbReference type="GO" id="GO:0005524">
    <property type="term" value="F:ATP binding"/>
    <property type="evidence" value="ECO:0007669"/>
    <property type="project" value="UniProtKB-KW"/>
</dbReference>
<dbReference type="HOGENOM" id="CLU_699998_0_0_6"/>
<proteinExistence type="predicted"/>
<keyword evidence="3" id="KW-0597">Phosphoprotein</keyword>
<sequence length="394" mass="44115">MDTEKISKAERFFADISNRLLEEETSNIPAVICSGLSSYMPFAKVQRMSLVRITKDNVHEGAYSVAAPGYTPTKMVGKGFKSPYLDRISAGEAIIHTGPIEEVFTQEEIELVGMAGIVAHVVIPIKVRDRIWGGIACSRYKDHNGWSPVLIERIKTLGQVLAASYERYHFWMSLQNQNKELESLSRHLMENQETERRLLSRELHDNFSQRLALLTIKANNVFGIVRESVKPEAKDLHINIQQIAKDMQALSRSLHPAMLEDLGLIAALKSEARRITGVKALELHTMFGEIPPLKKELSLNLYRILQESLNNVIKHSQASAVFISIEITDNRLTLQILDDGIGCKDNLEKSKGSIGLVSIRERAQLLGGDAEFTSPEDGGFEVSITIPAIKEHYE</sequence>
<dbReference type="SMART" id="SM00387">
    <property type="entry name" value="HATPase_c"/>
    <property type="match status" value="1"/>
</dbReference>
<dbReference type="Pfam" id="PF02518">
    <property type="entry name" value="HATPase_c"/>
    <property type="match status" value="1"/>
</dbReference>
<keyword evidence="11" id="KW-1185">Reference proteome</keyword>
<feature type="domain" description="Histidine kinase" evidence="9">
    <location>
        <begin position="301"/>
        <end position="390"/>
    </location>
</feature>